<dbReference type="InterPro" id="IPR036383">
    <property type="entry name" value="TSP1_rpt_sf"/>
</dbReference>
<dbReference type="PRINTS" id="PR01705">
    <property type="entry name" value="TSP1REPEAT"/>
</dbReference>
<evidence type="ECO:0000256" key="2">
    <source>
        <dbReference type="PROSITE-ProRule" id="PRU00059"/>
    </source>
</evidence>
<evidence type="ECO:0000313" key="7">
    <source>
        <dbReference type="EMBL" id="MBW12179.1"/>
    </source>
</evidence>
<feature type="chain" id="PRO_5014148408" evidence="5">
    <location>
        <begin position="26"/>
        <end position="894"/>
    </location>
</feature>
<evidence type="ECO:0000256" key="5">
    <source>
        <dbReference type="SAM" id="SignalP"/>
    </source>
</evidence>
<dbReference type="InterPro" id="IPR000884">
    <property type="entry name" value="TSP1_rpt"/>
</dbReference>
<dbReference type="SUPFAM" id="SSF82895">
    <property type="entry name" value="TSP-1 type 1 repeat"/>
    <property type="match status" value="1"/>
</dbReference>
<dbReference type="AlphaFoldDB" id="A0A2H8TDL6"/>
<evidence type="ECO:0000256" key="4">
    <source>
        <dbReference type="SAM" id="Phobius"/>
    </source>
</evidence>
<evidence type="ECO:0000256" key="1">
    <source>
        <dbReference type="ARBA" id="ARBA00023157"/>
    </source>
</evidence>
<organism evidence="7">
    <name type="scientific">Melanaphis sacchari</name>
    <dbReference type="NCBI Taxonomy" id="742174"/>
    <lineage>
        <taxon>Eukaryota</taxon>
        <taxon>Metazoa</taxon>
        <taxon>Ecdysozoa</taxon>
        <taxon>Arthropoda</taxon>
        <taxon>Hexapoda</taxon>
        <taxon>Insecta</taxon>
        <taxon>Pterygota</taxon>
        <taxon>Neoptera</taxon>
        <taxon>Paraneoptera</taxon>
        <taxon>Hemiptera</taxon>
        <taxon>Sternorrhyncha</taxon>
        <taxon>Aphidomorpha</taxon>
        <taxon>Aphidoidea</taxon>
        <taxon>Aphididae</taxon>
        <taxon>Aphidini</taxon>
        <taxon>Melanaphis</taxon>
    </lineage>
</organism>
<comment type="caution">
    <text evidence="2">Lacks conserved residue(s) required for the propagation of feature annotation.</text>
</comment>
<dbReference type="Gene3D" id="2.20.100.10">
    <property type="entry name" value="Thrombospondin type-1 (TSP1) repeat"/>
    <property type="match status" value="1"/>
</dbReference>
<dbReference type="Pfam" id="PF00090">
    <property type="entry name" value="TSP_1"/>
    <property type="match status" value="1"/>
</dbReference>
<dbReference type="GO" id="GO:0071944">
    <property type="term" value="C:cell periphery"/>
    <property type="evidence" value="ECO:0007669"/>
    <property type="project" value="TreeGrafter"/>
</dbReference>
<feature type="domain" description="CUB" evidence="6">
    <location>
        <begin position="457"/>
        <end position="569"/>
    </location>
</feature>
<feature type="region of interest" description="Disordered" evidence="3">
    <location>
        <begin position="724"/>
        <end position="752"/>
    </location>
</feature>
<keyword evidence="4" id="KW-1133">Transmembrane helix</keyword>
<dbReference type="Gene3D" id="2.60.120.290">
    <property type="entry name" value="Spermadhesin, CUB domain"/>
    <property type="match status" value="1"/>
</dbReference>
<dbReference type="OrthoDB" id="446173at2759"/>
<feature type="transmembrane region" description="Helical" evidence="4">
    <location>
        <begin position="598"/>
        <end position="621"/>
    </location>
</feature>
<accession>A0A2H8TDL6</accession>
<dbReference type="CDD" id="cd00041">
    <property type="entry name" value="CUB"/>
    <property type="match status" value="1"/>
</dbReference>
<reference evidence="7" key="1">
    <citation type="submission" date="2017-10" db="EMBL/GenBank/DDBJ databases">
        <title>Transcriptome Assembly of Sugarcane Aphid Adults.</title>
        <authorList>
            <person name="Scully E.D."/>
            <person name="Palmer N.A."/>
            <person name="Geib S.M."/>
            <person name="Sarath G."/>
            <person name="Sattler S.E."/>
        </authorList>
    </citation>
    <scope>NUCLEOTIDE SEQUENCE</scope>
    <source>
        <tissue evidence="7">Whole body</tissue>
    </source>
</reference>
<dbReference type="SUPFAM" id="SSF49854">
    <property type="entry name" value="Spermadhesin, CUB domain"/>
    <property type="match status" value="1"/>
</dbReference>
<dbReference type="PANTHER" id="PTHR16311:SF3">
    <property type="entry name" value="THROMBOSPONDIN TYPE-1 DOMAIN-CONTAINING PROTEIN 1"/>
    <property type="match status" value="1"/>
</dbReference>
<dbReference type="PROSITE" id="PS50092">
    <property type="entry name" value="TSP1"/>
    <property type="match status" value="1"/>
</dbReference>
<dbReference type="EMBL" id="GFXV01000374">
    <property type="protein sequence ID" value="MBW12179.1"/>
    <property type="molecule type" value="Transcribed_RNA"/>
</dbReference>
<keyword evidence="5" id="KW-0732">Signal</keyword>
<dbReference type="PANTHER" id="PTHR16311">
    <property type="entry name" value="THROMBOSPONDIN TYPE I DOMAIN-CONTAINING 1"/>
    <property type="match status" value="1"/>
</dbReference>
<evidence type="ECO:0000256" key="3">
    <source>
        <dbReference type="SAM" id="MobiDB-lite"/>
    </source>
</evidence>
<feature type="compositionally biased region" description="Polar residues" evidence="3">
    <location>
        <begin position="738"/>
        <end position="748"/>
    </location>
</feature>
<dbReference type="InterPro" id="IPR035914">
    <property type="entry name" value="Sperma_CUB_dom_sf"/>
</dbReference>
<dbReference type="InterPro" id="IPR000859">
    <property type="entry name" value="CUB_dom"/>
</dbReference>
<keyword evidence="1" id="KW-1015">Disulfide bond</keyword>
<keyword evidence="4" id="KW-0812">Transmembrane</keyword>
<protein>
    <submittedName>
        <fullName evidence="7">SCO-spondin</fullName>
    </submittedName>
</protein>
<dbReference type="SMART" id="SM00209">
    <property type="entry name" value="TSP1"/>
    <property type="match status" value="1"/>
</dbReference>
<gene>
    <name evidence="7" type="primary">SSPO</name>
</gene>
<feature type="signal peptide" evidence="5">
    <location>
        <begin position="1"/>
        <end position="25"/>
    </location>
</feature>
<proteinExistence type="predicted"/>
<sequence length="894" mass="100233">MIDPGNTFLNTFYITSCLTVACVIAQEWLNVTSNYTALMGDLNIDLLEPGIAVQLYEAKNDNYTLMGTIPVDGNQQNITIHCGVITKGGHYIIQLISNDTTEDDEIFKDRQTVELDVRWPGVSLSFEPKRITTYPDSWQQVVIIMKFEGPQCEPAVGSAVPMLWLDLIYCGLSANACKNVSRESSRGSMEHLIVHSEQIRGYPRFRKIFLKCDVFGIAGFYTAVLRPPKRQAFFTHVMDGQLEVIPSNKFTLNVHGKSIFPCDNYGGGVPVMFQYPSCILPTSDKIRLFGRQREDVSTLLPPTKLHYVSEHRIVKGRHSVYFDCDLFSEKYIEYCFVYVNQAINRAYTNIKTNCVPTLPITDDDSGQWSKWSEWSPCSTTCYGGTRNRYRTCDSPPPKYGAKFCQGSSLQTEPCGEKQMSGNECGKIEQQIQKYNNTSTTGFLPAHVSDELGAECRCGCVIHMSKATRTLSATTKGCPGRSFWLIKAEEKTTIQFDFIRLFLSCPNQWIKLRDGDSTASNLLAHLEGTPDSINPIMSTGSYLLVEFFSSITVLTNGDCFGGFFAQINCIGANNWSLPNSSHVEFNNNLIYLISDIDSFLATISAILLFLLVTCMCFSLQFAERKHKYHKAINTMDKHSNMGSTCSMLNDNEYMASTTTLQSHVPPILEILDTDKSQYDVVEEETISVIGSENVQEDKTTYSPKIDQCTPFVSQTSLSSRKIITQSTSTLNGRPKSHKQNPLTSSTDSSIHGHDVSDLEMDYYDYNVQNTNSVPGSYIGMDPAYCLWIPPLSDQSPGDHHENMEMSILDIKNDKCKKNCEISSKYNNRLSADSESTLVSEDCVSLKTLKSSPKAYFTKNKQKAEYINDSSIKFVDEDDGVDTKDVYVDNKAAYTH</sequence>
<dbReference type="FunFam" id="2.20.100.10:FF:000002">
    <property type="entry name" value="Unc-5 netrin receptor C"/>
    <property type="match status" value="1"/>
</dbReference>
<dbReference type="PROSITE" id="PS01180">
    <property type="entry name" value="CUB"/>
    <property type="match status" value="1"/>
</dbReference>
<dbReference type="InterPro" id="IPR038877">
    <property type="entry name" value="THSD1"/>
</dbReference>
<name>A0A2H8TDL6_9HEMI</name>
<keyword evidence="4" id="KW-0472">Membrane</keyword>
<evidence type="ECO:0000259" key="6">
    <source>
        <dbReference type="PROSITE" id="PS01180"/>
    </source>
</evidence>